<dbReference type="GO" id="GO:0016301">
    <property type="term" value="F:kinase activity"/>
    <property type="evidence" value="ECO:0007669"/>
    <property type="project" value="UniProtKB-KW"/>
</dbReference>
<dbReference type="SUPFAM" id="SSF52172">
    <property type="entry name" value="CheY-like"/>
    <property type="match status" value="1"/>
</dbReference>
<keyword evidence="8" id="KW-0808">Transferase</keyword>
<keyword evidence="8" id="KW-0418">Kinase</keyword>
<feature type="domain" description="Response regulatory" evidence="7">
    <location>
        <begin position="3"/>
        <end position="119"/>
    </location>
</feature>
<dbReference type="PROSITE" id="PS50110">
    <property type="entry name" value="RESPONSE_REGULATORY"/>
    <property type="match status" value="1"/>
</dbReference>
<keyword evidence="9" id="KW-1185">Reference proteome</keyword>
<evidence type="ECO:0000256" key="2">
    <source>
        <dbReference type="ARBA" id="ARBA00023012"/>
    </source>
</evidence>
<dbReference type="GO" id="GO:0005829">
    <property type="term" value="C:cytosol"/>
    <property type="evidence" value="ECO:0007669"/>
    <property type="project" value="TreeGrafter"/>
</dbReference>
<dbReference type="EMBL" id="MEIA01000139">
    <property type="protein sequence ID" value="OJF13688.1"/>
    <property type="molecule type" value="Genomic_DNA"/>
</dbReference>
<dbReference type="Gene3D" id="3.40.50.2300">
    <property type="match status" value="1"/>
</dbReference>
<dbReference type="Proteomes" id="UP000182486">
    <property type="component" value="Unassembled WGS sequence"/>
</dbReference>
<evidence type="ECO:0000256" key="3">
    <source>
        <dbReference type="ARBA" id="ARBA00023015"/>
    </source>
</evidence>
<dbReference type="GO" id="GO:0006355">
    <property type="term" value="P:regulation of DNA-templated transcription"/>
    <property type="evidence" value="ECO:0007669"/>
    <property type="project" value="TreeGrafter"/>
</dbReference>
<evidence type="ECO:0000256" key="1">
    <source>
        <dbReference type="ARBA" id="ARBA00022553"/>
    </source>
</evidence>
<dbReference type="InterPro" id="IPR039420">
    <property type="entry name" value="WalR-like"/>
</dbReference>
<sequence length="124" mass="13382">MSTILLVEDDPDIRHLVSHKLGKGGLDVVAVADGVSALRAVRAQPPDLVLLDVRMPCMSGIEVCRELRAGPLTADVPIIMLTARSRPQDLEQGYAAGATDYVVKPFSPRELLERVEAALARVAR</sequence>
<dbReference type="SMART" id="SM00448">
    <property type="entry name" value="REC"/>
    <property type="match status" value="1"/>
</dbReference>
<evidence type="ECO:0000256" key="6">
    <source>
        <dbReference type="PROSITE-ProRule" id="PRU00169"/>
    </source>
</evidence>
<feature type="modified residue" description="4-aspartylphosphate" evidence="6">
    <location>
        <position position="52"/>
    </location>
</feature>
<dbReference type="PANTHER" id="PTHR48111">
    <property type="entry name" value="REGULATOR OF RPOS"/>
    <property type="match status" value="1"/>
</dbReference>
<evidence type="ECO:0000313" key="8">
    <source>
        <dbReference type="EMBL" id="OJF13688.1"/>
    </source>
</evidence>
<dbReference type="GO" id="GO:0032993">
    <property type="term" value="C:protein-DNA complex"/>
    <property type="evidence" value="ECO:0007669"/>
    <property type="project" value="TreeGrafter"/>
</dbReference>
<dbReference type="AlphaFoldDB" id="A0A1K0FLS9"/>
<evidence type="ECO:0000313" key="9">
    <source>
        <dbReference type="Proteomes" id="UP000182486"/>
    </source>
</evidence>
<comment type="caution">
    <text evidence="8">The sequence shown here is derived from an EMBL/GenBank/DDBJ whole genome shotgun (WGS) entry which is preliminary data.</text>
</comment>
<dbReference type="GO" id="GO:0000976">
    <property type="term" value="F:transcription cis-regulatory region binding"/>
    <property type="evidence" value="ECO:0007669"/>
    <property type="project" value="TreeGrafter"/>
</dbReference>
<dbReference type="FunFam" id="3.40.50.2300:FF:000001">
    <property type="entry name" value="DNA-binding response regulator PhoB"/>
    <property type="match status" value="1"/>
</dbReference>
<dbReference type="InterPro" id="IPR011006">
    <property type="entry name" value="CheY-like_superfamily"/>
</dbReference>
<keyword evidence="4" id="KW-0238">DNA-binding</keyword>
<keyword evidence="3" id="KW-0805">Transcription regulation</keyword>
<keyword evidence="5" id="KW-0804">Transcription</keyword>
<keyword evidence="1 6" id="KW-0597">Phosphoprotein</keyword>
<dbReference type="PANTHER" id="PTHR48111:SF1">
    <property type="entry name" value="TWO-COMPONENT RESPONSE REGULATOR ORR33"/>
    <property type="match status" value="1"/>
</dbReference>
<dbReference type="Pfam" id="PF00072">
    <property type="entry name" value="Response_reg"/>
    <property type="match status" value="1"/>
</dbReference>
<keyword evidence="2" id="KW-0902">Two-component regulatory system</keyword>
<evidence type="ECO:0000256" key="4">
    <source>
        <dbReference type="ARBA" id="ARBA00023125"/>
    </source>
</evidence>
<dbReference type="RefSeq" id="WP_071805749.1">
    <property type="nucleotide sequence ID" value="NZ_MEIA01000139.1"/>
</dbReference>
<evidence type="ECO:0000259" key="7">
    <source>
        <dbReference type="PROSITE" id="PS50110"/>
    </source>
</evidence>
<protein>
    <submittedName>
        <fullName evidence="8">Histidine kinase</fullName>
    </submittedName>
</protein>
<accession>A0A1K0FLS9</accession>
<name>A0A1K0FLS9_9ACTN</name>
<dbReference type="InterPro" id="IPR001789">
    <property type="entry name" value="Sig_transdc_resp-reg_receiver"/>
</dbReference>
<proteinExistence type="predicted"/>
<organism evidence="8 9">
    <name type="scientific">Couchioplanes caeruleus subsp. caeruleus</name>
    <dbReference type="NCBI Taxonomy" id="56427"/>
    <lineage>
        <taxon>Bacteria</taxon>
        <taxon>Bacillati</taxon>
        <taxon>Actinomycetota</taxon>
        <taxon>Actinomycetes</taxon>
        <taxon>Micromonosporales</taxon>
        <taxon>Micromonosporaceae</taxon>
        <taxon>Couchioplanes</taxon>
    </lineage>
</organism>
<evidence type="ECO:0000256" key="5">
    <source>
        <dbReference type="ARBA" id="ARBA00023163"/>
    </source>
</evidence>
<reference evidence="8 9" key="1">
    <citation type="submission" date="2016-09" db="EMBL/GenBank/DDBJ databases">
        <title>Couchioplanes caeruleus draft genome sequence.</title>
        <authorList>
            <person name="Sheehan J."/>
            <person name="Caffrey P."/>
        </authorList>
    </citation>
    <scope>NUCLEOTIDE SEQUENCE [LARGE SCALE GENOMIC DNA]</scope>
    <source>
        <strain evidence="8 9">DSM 43634</strain>
    </source>
</reference>
<gene>
    <name evidence="8" type="ORF">BG844_13895</name>
</gene>
<dbReference type="GO" id="GO:0000156">
    <property type="term" value="F:phosphorelay response regulator activity"/>
    <property type="evidence" value="ECO:0007669"/>
    <property type="project" value="TreeGrafter"/>
</dbReference>